<dbReference type="EMBL" id="JBHUHZ010000002">
    <property type="protein sequence ID" value="MFD2163455.1"/>
    <property type="molecule type" value="Genomic_DNA"/>
</dbReference>
<name>A0ABW4ZMX0_9SPHI</name>
<dbReference type="Proteomes" id="UP001597387">
    <property type="component" value="Unassembled WGS sequence"/>
</dbReference>
<dbReference type="SUPFAM" id="SSF56925">
    <property type="entry name" value="OMPA-like"/>
    <property type="match status" value="1"/>
</dbReference>
<dbReference type="InterPro" id="IPR011250">
    <property type="entry name" value="OMP/PagP_B-barrel"/>
</dbReference>
<comment type="caution">
    <text evidence="3">The sequence shown here is derived from an EMBL/GenBank/DDBJ whole genome shotgun (WGS) entry which is preliminary data.</text>
</comment>
<evidence type="ECO:0000256" key="1">
    <source>
        <dbReference type="SAM" id="SignalP"/>
    </source>
</evidence>
<protein>
    <submittedName>
        <fullName evidence="3">Porin family protein</fullName>
    </submittedName>
</protein>
<sequence length="203" mass="22449">MKHFLVLLIASLVTCSTHAQFRPDRRPDVGFGLKAGVSVSNMNLNKGYPAPAENIEPSWKTGFVLGFVMDVPVYGNLRLQPEYLYLQTNGENTANGAAYSFSYLSLPVLFKYPLLGRVSLMAGPQFDLLIKADERLDGNNSVITHDTEERSIAAVAGMDFSLNSLLSLNARYLHGFNHIGLGQRSNVTEFKFETIQVSALLKF</sequence>
<accession>A0ABW4ZMX0</accession>
<dbReference type="InterPro" id="IPR025665">
    <property type="entry name" value="Beta-barrel_OMP_2"/>
</dbReference>
<feature type="chain" id="PRO_5047462898" evidence="1">
    <location>
        <begin position="20"/>
        <end position="203"/>
    </location>
</feature>
<evidence type="ECO:0000259" key="2">
    <source>
        <dbReference type="Pfam" id="PF13568"/>
    </source>
</evidence>
<feature type="domain" description="Outer membrane protein beta-barrel" evidence="2">
    <location>
        <begin position="19"/>
        <end position="179"/>
    </location>
</feature>
<gene>
    <name evidence="3" type="ORF">ACFSJU_13690</name>
</gene>
<dbReference type="RefSeq" id="WP_255900842.1">
    <property type="nucleotide sequence ID" value="NZ_JAFMZO010000002.1"/>
</dbReference>
<organism evidence="3 4">
    <name type="scientific">Paradesertivirga mongoliensis</name>
    <dbReference type="NCBI Taxonomy" id="2100740"/>
    <lineage>
        <taxon>Bacteria</taxon>
        <taxon>Pseudomonadati</taxon>
        <taxon>Bacteroidota</taxon>
        <taxon>Sphingobacteriia</taxon>
        <taxon>Sphingobacteriales</taxon>
        <taxon>Sphingobacteriaceae</taxon>
        <taxon>Paradesertivirga</taxon>
    </lineage>
</organism>
<keyword evidence="4" id="KW-1185">Reference proteome</keyword>
<evidence type="ECO:0000313" key="4">
    <source>
        <dbReference type="Proteomes" id="UP001597387"/>
    </source>
</evidence>
<evidence type="ECO:0000313" key="3">
    <source>
        <dbReference type="EMBL" id="MFD2163455.1"/>
    </source>
</evidence>
<feature type="signal peptide" evidence="1">
    <location>
        <begin position="1"/>
        <end position="19"/>
    </location>
</feature>
<proteinExistence type="predicted"/>
<dbReference type="Pfam" id="PF13568">
    <property type="entry name" value="OMP_b-brl_2"/>
    <property type="match status" value="1"/>
</dbReference>
<keyword evidence="1" id="KW-0732">Signal</keyword>
<reference evidence="4" key="1">
    <citation type="journal article" date="2019" name="Int. J. Syst. Evol. Microbiol.">
        <title>The Global Catalogue of Microorganisms (GCM) 10K type strain sequencing project: providing services to taxonomists for standard genome sequencing and annotation.</title>
        <authorList>
            <consortium name="The Broad Institute Genomics Platform"/>
            <consortium name="The Broad Institute Genome Sequencing Center for Infectious Disease"/>
            <person name="Wu L."/>
            <person name="Ma J."/>
        </authorList>
    </citation>
    <scope>NUCLEOTIDE SEQUENCE [LARGE SCALE GENOMIC DNA]</scope>
    <source>
        <strain evidence="4">KCTC 42217</strain>
    </source>
</reference>